<dbReference type="SUPFAM" id="SSF56112">
    <property type="entry name" value="Protein kinase-like (PK-like)"/>
    <property type="match status" value="1"/>
</dbReference>
<keyword evidence="9 13" id="KW-1133">Transmembrane helix</keyword>
<dbReference type="InterPro" id="IPR001245">
    <property type="entry name" value="Ser-Thr/Tyr_kinase_cat_dom"/>
</dbReference>
<evidence type="ECO:0000256" key="5">
    <source>
        <dbReference type="ARBA" id="ARBA00022692"/>
    </source>
</evidence>
<dbReference type="Proteomes" id="UP001497522">
    <property type="component" value="Chromosome 9"/>
</dbReference>
<feature type="region of interest" description="Disordered" evidence="12">
    <location>
        <begin position="1"/>
        <end position="169"/>
    </location>
</feature>
<feature type="domain" description="Protein kinase" evidence="14">
    <location>
        <begin position="293"/>
        <end position="576"/>
    </location>
</feature>
<feature type="compositionally biased region" description="Low complexity" evidence="12">
    <location>
        <begin position="1"/>
        <end position="19"/>
    </location>
</feature>
<evidence type="ECO:0000256" key="10">
    <source>
        <dbReference type="ARBA" id="ARBA00023136"/>
    </source>
</evidence>
<dbReference type="InterPro" id="IPR011009">
    <property type="entry name" value="Kinase-like_dom_sf"/>
</dbReference>
<evidence type="ECO:0000256" key="12">
    <source>
        <dbReference type="SAM" id="MobiDB-lite"/>
    </source>
</evidence>
<proteinExistence type="predicted"/>
<evidence type="ECO:0000256" key="6">
    <source>
        <dbReference type="ARBA" id="ARBA00022741"/>
    </source>
</evidence>
<feature type="compositionally biased region" description="Polar residues" evidence="12">
    <location>
        <begin position="643"/>
        <end position="652"/>
    </location>
</feature>
<evidence type="ECO:0000256" key="4">
    <source>
        <dbReference type="ARBA" id="ARBA00022679"/>
    </source>
</evidence>
<feature type="compositionally biased region" description="Pro residues" evidence="12">
    <location>
        <begin position="62"/>
        <end position="113"/>
    </location>
</feature>
<evidence type="ECO:0000313" key="15">
    <source>
        <dbReference type="EMBL" id="CAK9883061.1"/>
    </source>
</evidence>
<dbReference type="PROSITE" id="PS00108">
    <property type="entry name" value="PROTEIN_KINASE_ST"/>
    <property type="match status" value="1"/>
</dbReference>
<evidence type="ECO:0000256" key="3">
    <source>
        <dbReference type="ARBA" id="ARBA00022527"/>
    </source>
</evidence>
<evidence type="ECO:0000256" key="11">
    <source>
        <dbReference type="PROSITE-ProRule" id="PRU10141"/>
    </source>
</evidence>
<evidence type="ECO:0000256" key="7">
    <source>
        <dbReference type="ARBA" id="ARBA00022777"/>
    </source>
</evidence>
<keyword evidence="10 13" id="KW-0472">Membrane</keyword>
<accession>A0ABP1C2M6</accession>
<dbReference type="CDD" id="cd14066">
    <property type="entry name" value="STKc_IRAK"/>
    <property type="match status" value="1"/>
</dbReference>
<feature type="compositionally biased region" description="Pro residues" evidence="12">
    <location>
        <begin position="129"/>
        <end position="161"/>
    </location>
</feature>
<keyword evidence="6 11" id="KW-0547">Nucleotide-binding</keyword>
<feature type="compositionally biased region" description="Low complexity" evidence="12">
    <location>
        <begin position="114"/>
        <end position="128"/>
    </location>
</feature>
<feature type="region of interest" description="Disordered" evidence="12">
    <location>
        <begin position="632"/>
        <end position="652"/>
    </location>
</feature>
<dbReference type="PANTHER" id="PTHR47982:SF44">
    <property type="entry name" value="PROLINE-RICH RECEPTOR-LIKE PROTEIN KINASE PERK13-RELATED"/>
    <property type="match status" value="1"/>
</dbReference>
<feature type="binding site" evidence="11">
    <location>
        <position position="321"/>
    </location>
    <ligand>
        <name>ATP</name>
        <dbReference type="ChEBI" id="CHEBI:30616"/>
    </ligand>
</feature>
<dbReference type="InterPro" id="IPR047117">
    <property type="entry name" value="PERK1-13-like"/>
</dbReference>
<dbReference type="PANTHER" id="PTHR47982">
    <property type="entry name" value="PROLINE-RICH RECEPTOR-LIKE PROTEIN KINASE PERK4"/>
    <property type="match status" value="1"/>
</dbReference>
<evidence type="ECO:0000313" key="16">
    <source>
        <dbReference type="Proteomes" id="UP001497522"/>
    </source>
</evidence>
<gene>
    <name evidence="15" type="ORF">CSSPJE1EN2_LOCUS24312</name>
</gene>
<dbReference type="PROSITE" id="PS50011">
    <property type="entry name" value="PROTEIN_KINASE_DOM"/>
    <property type="match status" value="1"/>
</dbReference>
<keyword evidence="5 13" id="KW-0812">Transmembrane</keyword>
<comment type="subcellular location">
    <subcellularLocation>
        <location evidence="1">Cell membrane</location>
        <topology evidence="1">Single-pass membrane protein</topology>
    </subcellularLocation>
</comment>
<evidence type="ECO:0000256" key="1">
    <source>
        <dbReference type="ARBA" id="ARBA00004162"/>
    </source>
</evidence>
<sequence>MSTTPPAAGGPSPGGTTPTTPSPSSQPPSGGAPPPASPPPASPPPATPPASSAPPLISPVVSPSPPPPPSPVPLAPPPAVPSPPPPVNNAPPAPSPPVVPSPTSSPPAPPPSPSSSTPPISPANSSPIFPSPPPPPSSVIGNSPPPPHRSLNSPPPPPPNANAPSPSASSFSTAAVIGIAAGGGLIAVIFFSLLLWCCFKKKNRKDDGMGGEEALFVGPGGAGALKAGGRKLRSDPYVAPSDPDTGYNMAVAGSGGGGNGGKVVPPLPQSSPSVGNSRSWFTYDELYSATDGFAAANLLGEGGFGRVYKGHLPSGQVVAVKQLTVGGGQGDREFRAEVEIISRVHHRHLVSLVGYCIADTQRLLVYDFVPNGTLADHLHGKKGGVVMNWATRLKVAVGSARGLAYLHEDCNPRIIHRDIKASNILLDNNFEAQVADFGLAKLASDANTHVTTRVMGTFGYLAPEYAASGKLTEKSDVFSFGVVLLELITGRKAVDPRQPLGDESLAEWARPLMTQALEDGNIDQIVDPELRNDYDEKEMFRMIEAAAACVRHSASKRPKMAQVVRALESDAENAGLYQGLKPGHSVDHNAVFGGSRFGGGSSDYDTQQYNADMQKFRKLALGSQQLGSEYASTSGVSSEYDANPSSTEMQSDFNSGEAAIDVREQAPVAVRVGNGQVPPRSTGGPVQWNASKSPVHLRQRSAGSSVASSVRTVGTRSDLPTRPPPDPLGYSSSNYSGEYAPIDYSSTPRTKLMEARIEEGR</sequence>
<dbReference type="EC" id="2.7.11.1" evidence="2"/>
<evidence type="ECO:0000256" key="9">
    <source>
        <dbReference type="ARBA" id="ARBA00022989"/>
    </source>
</evidence>
<keyword evidence="3" id="KW-0723">Serine/threonine-protein kinase</keyword>
<dbReference type="SMART" id="SM00220">
    <property type="entry name" value="S_TKc"/>
    <property type="match status" value="1"/>
</dbReference>
<feature type="compositionally biased region" description="Pro residues" evidence="12">
    <location>
        <begin position="20"/>
        <end position="52"/>
    </location>
</feature>
<feature type="transmembrane region" description="Helical" evidence="13">
    <location>
        <begin position="174"/>
        <end position="199"/>
    </location>
</feature>
<dbReference type="Pfam" id="PF07714">
    <property type="entry name" value="PK_Tyr_Ser-Thr"/>
    <property type="match status" value="1"/>
</dbReference>
<feature type="compositionally biased region" description="Basic and acidic residues" evidence="12">
    <location>
        <begin position="751"/>
        <end position="761"/>
    </location>
</feature>
<organism evidence="15 16">
    <name type="scientific">Sphagnum jensenii</name>
    <dbReference type="NCBI Taxonomy" id="128206"/>
    <lineage>
        <taxon>Eukaryota</taxon>
        <taxon>Viridiplantae</taxon>
        <taxon>Streptophyta</taxon>
        <taxon>Embryophyta</taxon>
        <taxon>Bryophyta</taxon>
        <taxon>Sphagnophytina</taxon>
        <taxon>Sphagnopsida</taxon>
        <taxon>Sphagnales</taxon>
        <taxon>Sphagnaceae</taxon>
        <taxon>Sphagnum</taxon>
    </lineage>
</organism>
<feature type="region of interest" description="Disordered" evidence="12">
    <location>
        <begin position="673"/>
        <end position="761"/>
    </location>
</feature>
<reference evidence="15" key="1">
    <citation type="submission" date="2024-03" db="EMBL/GenBank/DDBJ databases">
        <authorList>
            <consortium name="ELIXIR-Norway"/>
            <consortium name="Elixir Norway"/>
        </authorList>
    </citation>
    <scope>NUCLEOTIDE SEQUENCE</scope>
</reference>
<evidence type="ECO:0000259" key="14">
    <source>
        <dbReference type="PROSITE" id="PS50011"/>
    </source>
</evidence>
<dbReference type="InterPro" id="IPR017441">
    <property type="entry name" value="Protein_kinase_ATP_BS"/>
</dbReference>
<dbReference type="EMBL" id="OZ023710">
    <property type="protein sequence ID" value="CAK9883061.1"/>
    <property type="molecule type" value="Genomic_DNA"/>
</dbReference>
<evidence type="ECO:0000256" key="13">
    <source>
        <dbReference type="SAM" id="Phobius"/>
    </source>
</evidence>
<feature type="compositionally biased region" description="Low complexity" evidence="12">
    <location>
        <begin position="700"/>
        <end position="717"/>
    </location>
</feature>
<keyword evidence="16" id="KW-1185">Reference proteome</keyword>
<dbReference type="InterPro" id="IPR000719">
    <property type="entry name" value="Prot_kinase_dom"/>
</dbReference>
<dbReference type="Gene3D" id="1.10.510.10">
    <property type="entry name" value="Transferase(Phosphotransferase) domain 1"/>
    <property type="match status" value="1"/>
</dbReference>
<evidence type="ECO:0000256" key="8">
    <source>
        <dbReference type="ARBA" id="ARBA00022840"/>
    </source>
</evidence>
<dbReference type="PROSITE" id="PS00107">
    <property type="entry name" value="PROTEIN_KINASE_ATP"/>
    <property type="match status" value="1"/>
</dbReference>
<name>A0ABP1C2M6_9BRYO</name>
<dbReference type="InterPro" id="IPR008271">
    <property type="entry name" value="Ser/Thr_kinase_AS"/>
</dbReference>
<evidence type="ECO:0000256" key="2">
    <source>
        <dbReference type="ARBA" id="ARBA00012513"/>
    </source>
</evidence>
<protein>
    <recommendedName>
        <fullName evidence="2">non-specific serine/threonine protein kinase</fullName>
        <ecNumber evidence="2">2.7.11.1</ecNumber>
    </recommendedName>
</protein>
<keyword evidence="7" id="KW-0418">Kinase</keyword>
<dbReference type="Gene3D" id="3.30.200.20">
    <property type="entry name" value="Phosphorylase Kinase, domain 1"/>
    <property type="match status" value="1"/>
</dbReference>
<keyword evidence="4" id="KW-0808">Transferase</keyword>
<keyword evidence="8 11" id="KW-0067">ATP-binding</keyword>